<evidence type="ECO:0000259" key="9">
    <source>
        <dbReference type="PROSITE" id="PS50222"/>
    </source>
</evidence>
<dbReference type="GO" id="GO:0005783">
    <property type="term" value="C:endoplasmic reticulum"/>
    <property type="evidence" value="ECO:0007669"/>
    <property type="project" value="TreeGrafter"/>
</dbReference>
<feature type="signal peptide" evidence="8">
    <location>
        <begin position="1"/>
        <end position="17"/>
    </location>
</feature>
<dbReference type="GO" id="GO:0005886">
    <property type="term" value="C:plasma membrane"/>
    <property type="evidence" value="ECO:0007669"/>
    <property type="project" value="TreeGrafter"/>
</dbReference>
<dbReference type="GO" id="GO:0035336">
    <property type="term" value="P:long-chain fatty-acyl-CoA metabolic process"/>
    <property type="evidence" value="ECO:0007669"/>
    <property type="project" value="TreeGrafter"/>
</dbReference>
<keyword evidence="5" id="KW-0067">ATP-binding</keyword>
<dbReference type="Gene3D" id="3.40.50.12780">
    <property type="entry name" value="N-terminal domain of ligase-like"/>
    <property type="match status" value="1"/>
</dbReference>
<comment type="similarity">
    <text evidence="1">Belongs to the ATP-dependent AMP-binding enzyme family.</text>
</comment>
<dbReference type="InterPro" id="IPR000873">
    <property type="entry name" value="AMP-dep_synth/lig_dom"/>
</dbReference>
<dbReference type="GO" id="GO:0005509">
    <property type="term" value="F:calcium ion binding"/>
    <property type="evidence" value="ECO:0007669"/>
    <property type="project" value="InterPro"/>
</dbReference>
<dbReference type="PROSITE" id="PS00018">
    <property type="entry name" value="EF_HAND_1"/>
    <property type="match status" value="2"/>
</dbReference>
<feature type="domain" description="EF-hand" evidence="9">
    <location>
        <begin position="93"/>
        <end position="128"/>
    </location>
</feature>
<keyword evidence="3" id="KW-0547">Nucleotide-binding</keyword>
<proteinExistence type="inferred from homology"/>
<gene>
    <name evidence="10" type="ORF">E3P99_02699</name>
</gene>
<evidence type="ECO:0000256" key="7">
    <source>
        <dbReference type="SAM" id="MobiDB-lite"/>
    </source>
</evidence>
<keyword evidence="4" id="KW-0106">Calcium</keyword>
<evidence type="ECO:0000256" key="5">
    <source>
        <dbReference type="ARBA" id="ARBA00022840"/>
    </source>
</evidence>
<dbReference type="OrthoDB" id="1700726at2759"/>
<feature type="region of interest" description="Disordered" evidence="7">
    <location>
        <begin position="180"/>
        <end position="229"/>
    </location>
</feature>
<dbReference type="Proteomes" id="UP000310189">
    <property type="component" value="Unassembled WGS sequence"/>
</dbReference>
<evidence type="ECO:0000256" key="1">
    <source>
        <dbReference type="ARBA" id="ARBA00006432"/>
    </source>
</evidence>
<evidence type="ECO:0000256" key="3">
    <source>
        <dbReference type="ARBA" id="ARBA00022741"/>
    </source>
</evidence>
<dbReference type="Gene3D" id="1.10.238.10">
    <property type="entry name" value="EF-hand"/>
    <property type="match status" value="1"/>
</dbReference>
<dbReference type="GO" id="GO:0005811">
    <property type="term" value="C:lipid droplet"/>
    <property type="evidence" value="ECO:0007669"/>
    <property type="project" value="TreeGrafter"/>
</dbReference>
<dbReference type="PROSITE" id="PS00455">
    <property type="entry name" value="AMP_BINDING"/>
    <property type="match status" value="1"/>
</dbReference>
<protein>
    <recommendedName>
        <fullName evidence="9">EF-hand domain-containing protein</fullName>
    </recommendedName>
</protein>
<dbReference type="GO" id="GO:0005524">
    <property type="term" value="F:ATP binding"/>
    <property type="evidence" value="ECO:0007669"/>
    <property type="project" value="UniProtKB-KW"/>
</dbReference>
<dbReference type="EMBL" id="SPNW01000040">
    <property type="protein sequence ID" value="TIA88291.1"/>
    <property type="molecule type" value="Genomic_DNA"/>
</dbReference>
<evidence type="ECO:0000256" key="2">
    <source>
        <dbReference type="ARBA" id="ARBA00022598"/>
    </source>
</evidence>
<dbReference type="Pfam" id="PF00501">
    <property type="entry name" value="AMP-binding"/>
    <property type="match status" value="1"/>
</dbReference>
<evidence type="ECO:0000256" key="6">
    <source>
        <dbReference type="ARBA" id="ARBA00036813"/>
    </source>
</evidence>
<organism evidence="10 11">
    <name type="scientific">Wallemia hederae</name>
    <dbReference type="NCBI Taxonomy" id="1540922"/>
    <lineage>
        <taxon>Eukaryota</taxon>
        <taxon>Fungi</taxon>
        <taxon>Dikarya</taxon>
        <taxon>Basidiomycota</taxon>
        <taxon>Wallemiomycotina</taxon>
        <taxon>Wallemiomycetes</taxon>
        <taxon>Wallemiales</taxon>
        <taxon>Wallemiaceae</taxon>
        <taxon>Wallemia</taxon>
    </lineage>
</organism>
<dbReference type="InterPro" id="IPR042099">
    <property type="entry name" value="ANL_N_sf"/>
</dbReference>
<dbReference type="PANTHER" id="PTHR43272:SF83">
    <property type="entry name" value="ACYL-COA SYNTHETASE LONG-CHAIN, ISOFORM J"/>
    <property type="match status" value="1"/>
</dbReference>
<comment type="catalytic activity">
    <reaction evidence="6">
        <text>a long-chain fatty acid + ATP + CoA = a long-chain fatty acyl-CoA + AMP + diphosphate</text>
        <dbReference type="Rhea" id="RHEA:15421"/>
        <dbReference type="ChEBI" id="CHEBI:30616"/>
        <dbReference type="ChEBI" id="CHEBI:33019"/>
        <dbReference type="ChEBI" id="CHEBI:57287"/>
        <dbReference type="ChEBI" id="CHEBI:57560"/>
        <dbReference type="ChEBI" id="CHEBI:83139"/>
        <dbReference type="ChEBI" id="CHEBI:456215"/>
        <dbReference type="EC" id="6.2.1.3"/>
    </reaction>
</comment>
<feature type="chain" id="PRO_5020498385" description="EF-hand domain-containing protein" evidence="8">
    <location>
        <begin position="18"/>
        <end position="969"/>
    </location>
</feature>
<dbReference type="InterPro" id="IPR020845">
    <property type="entry name" value="AMP-binding_CS"/>
</dbReference>
<evidence type="ECO:0000313" key="10">
    <source>
        <dbReference type="EMBL" id="TIA88291.1"/>
    </source>
</evidence>
<keyword evidence="8" id="KW-0732">Signal</keyword>
<keyword evidence="2" id="KW-0436">Ligase</keyword>
<dbReference type="GO" id="GO:0004467">
    <property type="term" value="F:long-chain fatty acid-CoA ligase activity"/>
    <property type="evidence" value="ECO:0007669"/>
    <property type="project" value="UniProtKB-EC"/>
</dbReference>
<feature type="compositionally biased region" description="Basic and acidic residues" evidence="7">
    <location>
        <begin position="180"/>
        <end position="221"/>
    </location>
</feature>
<dbReference type="InterPro" id="IPR011992">
    <property type="entry name" value="EF-hand-dom_pair"/>
</dbReference>
<evidence type="ECO:0000256" key="8">
    <source>
        <dbReference type="SAM" id="SignalP"/>
    </source>
</evidence>
<reference evidence="10 11" key="1">
    <citation type="submission" date="2019-03" db="EMBL/GenBank/DDBJ databases">
        <title>Sequencing 23 genomes of Wallemia ichthyophaga.</title>
        <authorList>
            <person name="Gostincar C."/>
        </authorList>
    </citation>
    <scope>NUCLEOTIDE SEQUENCE [LARGE SCALE GENOMIC DNA]</scope>
    <source>
        <strain evidence="10 11">EXF-5753</strain>
    </source>
</reference>
<dbReference type="InterPro" id="IPR002048">
    <property type="entry name" value="EF_hand_dom"/>
</dbReference>
<accession>A0A4T0FJ44</accession>
<name>A0A4T0FJ44_9BASI</name>
<comment type="caution">
    <text evidence="10">The sequence shown here is derived from an EMBL/GenBank/DDBJ whole genome shotgun (WGS) entry which is preliminary data.</text>
</comment>
<dbReference type="AlphaFoldDB" id="A0A4T0FJ44"/>
<dbReference type="SUPFAM" id="SSF47473">
    <property type="entry name" value="EF-hand"/>
    <property type="match status" value="1"/>
</dbReference>
<feature type="region of interest" description="Disordered" evidence="7">
    <location>
        <begin position="255"/>
        <end position="325"/>
    </location>
</feature>
<evidence type="ECO:0000313" key="11">
    <source>
        <dbReference type="Proteomes" id="UP000310189"/>
    </source>
</evidence>
<keyword evidence="11" id="KW-1185">Reference proteome</keyword>
<dbReference type="SUPFAM" id="SSF56801">
    <property type="entry name" value="Acetyl-CoA synthetase-like"/>
    <property type="match status" value="1"/>
</dbReference>
<evidence type="ECO:0000256" key="4">
    <source>
        <dbReference type="ARBA" id="ARBA00022837"/>
    </source>
</evidence>
<dbReference type="PROSITE" id="PS50222">
    <property type="entry name" value="EF_HAND_2"/>
    <property type="match status" value="1"/>
</dbReference>
<sequence length="969" mass="106852">MKLRSALSLALATAVSAHGHGHGDIDPDTPDNYIAQHMASEHHINGFDLVSFFKLHDLDRDDLLTGPEIEAIYGLHHYESTGNSKSDQEHADKVNHVITQVLKSLDDNGDGVITLREFKNGGAEGLPSFPELEGLGHHYDEESEYFIHHEEKYHSTPETQTDDAYNHPEDIKHFAHHEHIDKDEDSREAQYLKAQSVDHDAHDDGIQHIKDDNGNEPELLKNDIPNEGQQPIEPLGTVTGADNLKKIHDVVKQAKSNGRSKWGEGNNGYAQPKTHADKASRKNLPYKYRFSRPYNLGADTKPDGEGRPRRYFGNKPDEPLPTSPAEGVHTLYDILQYCGRVHGGKNAIGYRDLIKEHVEEKQVPGPDGKTVPKKWTYYELSEYKWLTWPQILKKVENIGSGLSNLGLSKETIFNIYGQTAANWQIMAHSCVRQNIPFCTAYDSLGPSGLQHSLSEPDVVGMFTNADLLSVVASVIGETPTVKVVIYDGKADDEQLHKLQSIEREGGEKLKVIHIDEVEKLGAEKHVEPSPPHKDDTVTIMYTSGSTGAPKGVVLTHENLVSAVAAVIKMLGHHLTKEDTFLAYLPLAHILEFIVELLIMFVGMPIGYGRVKTLTDQSTRNCKGDIQAFKPSIMIGVPAVWETIRKGILAKVGQQGALKKNIFGGAMALKKTFGSKLPFVSSITDAVVFKAIKQQTGGRLRLTLSGGAALSKDTQEFLTTALVTVLQGYGMTESCGMCAILPPEFMQYNVVGVPVPAVEIKLVDCPEANYKSSNNPSQGEIFIRGPSITKGYFKRPDVDKEVFVGDGWFRTGDVGQWNADGTLSIIDRIKNLVKLQGGEYIALERLESQYKSCPLVGNICVIANNNAKQPAAVIVPNESHFKSFLSEKGIGNANDIGSSLEDKQVVKAFTAEVNSGGKKAGFKPMELLETVILTLDEWTPQSGLVTAAQKIQRKAIEKQYADQIKKFYNH</sequence>
<dbReference type="PANTHER" id="PTHR43272">
    <property type="entry name" value="LONG-CHAIN-FATTY-ACID--COA LIGASE"/>
    <property type="match status" value="1"/>
</dbReference>
<dbReference type="InterPro" id="IPR018247">
    <property type="entry name" value="EF_Hand_1_Ca_BS"/>
</dbReference>